<organism evidence="4 5">
    <name type="scientific">Pedobacter antarcticus</name>
    <dbReference type="NCBI Taxonomy" id="34086"/>
    <lineage>
        <taxon>Bacteria</taxon>
        <taxon>Pseudomonadati</taxon>
        <taxon>Bacteroidota</taxon>
        <taxon>Sphingobacteriia</taxon>
        <taxon>Sphingobacteriales</taxon>
        <taxon>Sphingobacteriaceae</taxon>
        <taxon>Pedobacter</taxon>
    </lineage>
</organism>
<evidence type="ECO:0000256" key="1">
    <source>
        <dbReference type="ARBA" id="ARBA00022553"/>
    </source>
</evidence>
<dbReference type="RefSeq" id="WP_051759513.1">
    <property type="nucleotide sequence ID" value="NZ_FONS01000007.1"/>
</dbReference>
<dbReference type="STRING" id="34086.SAMN04488084_102345"/>
<dbReference type="CDD" id="cd00156">
    <property type="entry name" value="REC"/>
    <property type="match status" value="1"/>
</dbReference>
<dbReference type="Proteomes" id="UP000183129">
    <property type="component" value="Unassembled WGS sequence"/>
</dbReference>
<protein>
    <submittedName>
        <fullName evidence="4">Response regulator receiver domain-containing protein</fullName>
    </submittedName>
</protein>
<proteinExistence type="predicted"/>
<dbReference type="PROSITE" id="PS50110">
    <property type="entry name" value="RESPONSE_REGULATORY"/>
    <property type="match status" value="1"/>
</dbReference>
<dbReference type="Pfam" id="PF00072">
    <property type="entry name" value="Response_reg"/>
    <property type="match status" value="1"/>
</dbReference>
<dbReference type="InterPro" id="IPR011006">
    <property type="entry name" value="CheY-like_superfamily"/>
</dbReference>
<reference evidence="4 5" key="1">
    <citation type="submission" date="2016-10" db="EMBL/GenBank/DDBJ databases">
        <authorList>
            <person name="de Groot N.N."/>
        </authorList>
    </citation>
    <scope>NUCLEOTIDE SEQUENCE [LARGE SCALE GENOMIC DNA]</scope>
    <source>
        <strain evidence="4 5">ATCC 51969</strain>
    </source>
</reference>
<dbReference type="PANTHER" id="PTHR44591">
    <property type="entry name" value="STRESS RESPONSE REGULATOR PROTEIN 1"/>
    <property type="match status" value="1"/>
</dbReference>
<keyword evidence="1 2" id="KW-0597">Phosphoprotein</keyword>
<evidence type="ECO:0000259" key="3">
    <source>
        <dbReference type="PROSITE" id="PS50110"/>
    </source>
</evidence>
<dbReference type="InterPro" id="IPR050595">
    <property type="entry name" value="Bact_response_regulator"/>
</dbReference>
<sequence>MKEEECVPLSPIKMIKQIYVVEDDQDIRQIIEFILEEEGYQVTLFPDVTSFQAVMADDRPDLYLLDVMLPDGNGLELCREIRTNQKIKDIPIIVMSAHARPENIFGQCSANDFISKPFDLNEILYKIKKQITLH</sequence>
<name>A0A1I2H7D9_9SPHI</name>
<dbReference type="EMBL" id="FONS01000007">
    <property type="protein sequence ID" value="SFF25260.1"/>
    <property type="molecule type" value="Genomic_DNA"/>
</dbReference>
<dbReference type="GO" id="GO:0000160">
    <property type="term" value="P:phosphorelay signal transduction system"/>
    <property type="evidence" value="ECO:0007669"/>
    <property type="project" value="InterPro"/>
</dbReference>
<evidence type="ECO:0000313" key="5">
    <source>
        <dbReference type="Proteomes" id="UP000183129"/>
    </source>
</evidence>
<feature type="domain" description="Response regulatory" evidence="3">
    <location>
        <begin position="17"/>
        <end position="131"/>
    </location>
</feature>
<gene>
    <name evidence="4" type="ORF">SAMN03003324_03012</name>
</gene>
<dbReference type="AlphaFoldDB" id="A0A1I2H7D9"/>
<dbReference type="SMART" id="SM00448">
    <property type="entry name" value="REC"/>
    <property type="match status" value="1"/>
</dbReference>
<dbReference type="PANTHER" id="PTHR44591:SF3">
    <property type="entry name" value="RESPONSE REGULATORY DOMAIN-CONTAINING PROTEIN"/>
    <property type="match status" value="1"/>
</dbReference>
<evidence type="ECO:0000256" key="2">
    <source>
        <dbReference type="PROSITE-ProRule" id="PRU00169"/>
    </source>
</evidence>
<dbReference type="InterPro" id="IPR001789">
    <property type="entry name" value="Sig_transdc_resp-reg_receiver"/>
</dbReference>
<feature type="modified residue" description="4-aspartylphosphate" evidence="2">
    <location>
        <position position="66"/>
    </location>
</feature>
<accession>A0A1I2H7D9</accession>
<dbReference type="Gene3D" id="3.40.50.2300">
    <property type="match status" value="1"/>
</dbReference>
<dbReference type="SUPFAM" id="SSF52172">
    <property type="entry name" value="CheY-like"/>
    <property type="match status" value="1"/>
</dbReference>
<evidence type="ECO:0000313" key="4">
    <source>
        <dbReference type="EMBL" id="SFF25260.1"/>
    </source>
</evidence>